<organism evidence="2 3">
    <name type="scientific">Chaetoceros tenuissimus</name>
    <dbReference type="NCBI Taxonomy" id="426638"/>
    <lineage>
        <taxon>Eukaryota</taxon>
        <taxon>Sar</taxon>
        <taxon>Stramenopiles</taxon>
        <taxon>Ochrophyta</taxon>
        <taxon>Bacillariophyta</taxon>
        <taxon>Coscinodiscophyceae</taxon>
        <taxon>Chaetocerotophycidae</taxon>
        <taxon>Chaetocerotales</taxon>
        <taxon>Chaetocerotaceae</taxon>
        <taxon>Chaetoceros</taxon>
    </lineage>
</organism>
<dbReference type="GO" id="GO:0005634">
    <property type="term" value="C:nucleus"/>
    <property type="evidence" value="ECO:0007669"/>
    <property type="project" value="TreeGrafter"/>
</dbReference>
<feature type="domain" description="ApaG" evidence="1">
    <location>
        <begin position="221"/>
        <end position="381"/>
    </location>
</feature>
<dbReference type="Pfam" id="PF04379">
    <property type="entry name" value="DUF525"/>
    <property type="match status" value="1"/>
</dbReference>
<gene>
    <name evidence="2" type="ORF">CTEN210_15818</name>
</gene>
<evidence type="ECO:0000313" key="3">
    <source>
        <dbReference type="Proteomes" id="UP001054902"/>
    </source>
</evidence>
<dbReference type="EMBL" id="BLLK01000062">
    <property type="protein sequence ID" value="GFH59342.1"/>
    <property type="molecule type" value="Genomic_DNA"/>
</dbReference>
<dbReference type="GO" id="GO:0042645">
    <property type="term" value="C:mitochondrial nucleoid"/>
    <property type="evidence" value="ECO:0007669"/>
    <property type="project" value="TreeGrafter"/>
</dbReference>
<protein>
    <recommendedName>
        <fullName evidence="1">ApaG domain-containing protein</fullName>
    </recommendedName>
</protein>
<dbReference type="InterPro" id="IPR036767">
    <property type="entry name" value="ApaG_sf"/>
</dbReference>
<dbReference type="PANTHER" id="PTHR14289">
    <property type="entry name" value="F-BOX ONLY PROTEIN 3"/>
    <property type="match status" value="1"/>
</dbReference>
<name>A0AAD3HD12_9STRA</name>
<sequence>MLRTTFRKCFRHNNKCTHKFSTKASTQLTSTEMKKLNETTSKLYRILMKAVKKVEVAQTGSGSGRWKSHFLLQPPINHRDYGASRMMSTHDITYWCNDLLPYQTEDMKQEDSFTEIISFFNWWVQDKNDLLSNSLVDEYVMDNMEPESLSYFLEKNVFVSIEDLKNACRKSFRTFLTEKEFSKADALELQRFAIESTNLLQDMLDMWNTTSIAVDEQRGLRVIATSSYIGTSTTAVGHLSGERDMKNRFSYRIRVENFNDKYSNEDQNEKTYQLLGRKWIIEEDHNRDKSEEEEYDDKIVVNAPTTGVVGHLPVLRPGQSFEYMSGCDISTSTGQMGGSFHMAIVPPDTRSAQVGDSCDALHAPKDKQFEIPVYLFRLVAK</sequence>
<dbReference type="PROSITE" id="PS51087">
    <property type="entry name" value="APAG"/>
    <property type="match status" value="1"/>
</dbReference>
<dbReference type="PANTHER" id="PTHR14289:SF16">
    <property type="entry name" value="POLYMERASE DELTA-INTERACTING PROTEIN 2"/>
    <property type="match status" value="1"/>
</dbReference>
<evidence type="ECO:0000259" key="1">
    <source>
        <dbReference type="PROSITE" id="PS51087"/>
    </source>
</evidence>
<reference evidence="2 3" key="1">
    <citation type="journal article" date="2021" name="Sci. Rep.">
        <title>The genome of the diatom Chaetoceros tenuissimus carries an ancient integrated fragment of an extant virus.</title>
        <authorList>
            <person name="Hongo Y."/>
            <person name="Kimura K."/>
            <person name="Takaki Y."/>
            <person name="Yoshida Y."/>
            <person name="Baba S."/>
            <person name="Kobayashi G."/>
            <person name="Nagasaki K."/>
            <person name="Hano T."/>
            <person name="Tomaru Y."/>
        </authorList>
    </citation>
    <scope>NUCLEOTIDE SEQUENCE [LARGE SCALE GENOMIC DNA]</scope>
    <source>
        <strain evidence="2 3">NIES-3715</strain>
    </source>
</reference>
<dbReference type="GO" id="GO:0070987">
    <property type="term" value="P:error-free translesion synthesis"/>
    <property type="evidence" value="ECO:0007669"/>
    <property type="project" value="TreeGrafter"/>
</dbReference>
<keyword evidence="3" id="KW-1185">Reference proteome</keyword>
<comment type="caution">
    <text evidence="2">The sequence shown here is derived from an EMBL/GenBank/DDBJ whole genome shotgun (WGS) entry which is preliminary data.</text>
</comment>
<dbReference type="Proteomes" id="UP001054902">
    <property type="component" value="Unassembled WGS sequence"/>
</dbReference>
<dbReference type="AlphaFoldDB" id="A0AAD3HD12"/>
<dbReference type="SUPFAM" id="SSF110069">
    <property type="entry name" value="ApaG-like"/>
    <property type="match status" value="1"/>
</dbReference>
<dbReference type="Gene3D" id="2.60.40.1470">
    <property type="entry name" value="ApaG domain"/>
    <property type="match status" value="1"/>
</dbReference>
<evidence type="ECO:0000313" key="2">
    <source>
        <dbReference type="EMBL" id="GFH59342.1"/>
    </source>
</evidence>
<proteinExistence type="predicted"/>
<accession>A0AAD3HD12</accession>
<dbReference type="InterPro" id="IPR007474">
    <property type="entry name" value="ApaG_domain"/>
</dbReference>